<evidence type="ECO:0000313" key="1">
    <source>
        <dbReference type="EMBL" id="KAG5557898.1"/>
    </source>
</evidence>
<name>A0AAV6L0L1_9ERIC</name>
<dbReference type="EMBL" id="JACTNZ010000003">
    <property type="protein sequence ID" value="KAG5557898.1"/>
    <property type="molecule type" value="Genomic_DNA"/>
</dbReference>
<dbReference type="AlphaFoldDB" id="A0AAV6L0L1"/>
<reference evidence="1" key="1">
    <citation type="submission" date="2020-08" db="EMBL/GenBank/DDBJ databases">
        <title>Plant Genome Project.</title>
        <authorList>
            <person name="Zhang R.-G."/>
        </authorList>
    </citation>
    <scope>NUCLEOTIDE SEQUENCE</scope>
    <source>
        <strain evidence="1">WSP0</strain>
        <tissue evidence="1">Leaf</tissue>
    </source>
</reference>
<sequence>MVVPEIGTELHPETHVTSRIGRLPVTMTPGIIAARLLYARPTGETNYPVLNSDFDQDVVFDVLYEEKKNRMVPHRPGKFRPSFWFVNQLVCYNLDPRATENKPSETTGNMLVAFMEEEMVCDWARATEGLGAKYFRNDEAKPGNIDSSILRKSAAHFSGRRGALLTEPPANASVNTCGSTSSHALNRSPWEENYTTTQQTISQFKQHDLSDSTVMRSIGEVVKEAARDEDLSESWFVVADTSTDGIPFSQFTYCFSS</sequence>
<keyword evidence="2" id="KW-1185">Reference proteome</keyword>
<dbReference type="Proteomes" id="UP000823749">
    <property type="component" value="Chromosome 3"/>
</dbReference>
<organism evidence="1 2">
    <name type="scientific">Rhododendron griersonianum</name>
    <dbReference type="NCBI Taxonomy" id="479676"/>
    <lineage>
        <taxon>Eukaryota</taxon>
        <taxon>Viridiplantae</taxon>
        <taxon>Streptophyta</taxon>
        <taxon>Embryophyta</taxon>
        <taxon>Tracheophyta</taxon>
        <taxon>Spermatophyta</taxon>
        <taxon>Magnoliopsida</taxon>
        <taxon>eudicotyledons</taxon>
        <taxon>Gunneridae</taxon>
        <taxon>Pentapetalae</taxon>
        <taxon>asterids</taxon>
        <taxon>Ericales</taxon>
        <taxon>Ericaceae</taxon>
        <taxon>Ericoideae</taxon>
        <taxon>Rhodoreae</taxon>
        <taxon>Rhododendron</taxon>
    </lineage>
</organism>
<accession>A0AAV6L0L1</accession>
<proteinExistence type="predicted"/>
<comment type="caution">
    <text evidence="1">The sequence shown here is derived from an EMBL/GenBank/DDBJ whole genome shotgun (WGS) entry which is preliminary data.</text>
</comment>
<protein>
    <submittedName>
        <fullName evidence="1">Uncharacterized protein</fullName>
    </submittedName>
</protein>
<evidence type="ECO:0000313" key="2">
    <source>
        <dbReference type="Proteomes" id="UP000823749"/>
    </source>
</evidence>
<gene>
    <name evidence="1" type="ORF">RHGRI_007966</name>
</gene>